<name>K6YWF4_9ALTE</name>
<organism evidence="1 2">
    <name type="scientific">Paraglaciecola psychrophila 170</name>
    <dbReference type="NCBI Taxonomy" id="1129794"/>
    <lineage>
        <taxon>Bacteria</taxon>
        <taxon>Pseudomonadati</taxon>
        <taxon>Pseudomonadota</taxon>
        <taxon>Gammaproteobacteria</taxon>
        <taxon>Alteromonadales</taxon>
        <taxon>Alteromonadaceae</taxon>
        <taxon>Paraglaciecola</taxon>
    </lineage>
</organism>
<dbReference type="STRING" id="1129794.C427_1214"/>
<dbReference type="EMBL" id="CP003837">
    <property type="protein sequence ID" value="AGH43323.1"/>
    <property type="molecule type" value="Genomic_DNA"/>
</dbReference>
<evidence type="ECO:0000313" key="1">
    <source>
        <dbReference type="EMBL" id="AGH43323.1"/>
    </source>
</evidence>
<dbReference type="AlphaFoldDB" id="K6YWF4"/>
<dbReference type="KEGG" id="gps:C427_1214"/>
<sequence>MGTYDLTVNKTGAATFSSTHQYLSVTVPIKVTMTGQVNKVFLGQNRT</sequence>
<protein>
    <submittedName>
        <fullName evidence="1">Uncharacterized protein</fullName>
    </submittedName>
</protein>
<reference evidence="1 2" key="1">
    <citation type="journal article" date="2013" name="Genome Announc.">
        <title>Complete Genome Sequence of Glaciecola psychrophila Strain 170T.</title>
        <authorList>
            <person name="Yin J."/>
            <person name="Chen J."/>
            <person name="Liu G."/>
            <person name="Yu Y."/>
            <person name="Song L."/>
            <person name="Wang X."/>
            <person name="Qu X."/>
        </authorList>
    </citation>
    <scope>NUCLEOTIDE SEQUENCE [LARGE SCALE GENOMIC DNA]</scope>
    <source>
        <strain evidence="1 2">170</strain>
    </source>
</reference>
<gene>
    <name evidence="1" type="ORF">C427_1214</name>
</gene>
<proteinExistence type="predicted"/>
<dbReference type="HOGENOM" id="CLU_3171243_0_0_6"/>
<evidence type="ECO:0000313" key="2">
    <source>
        <dbReference type="Proteomes" id="UP000011864"/>
    </source>
</evidence>
<dbReference type="Proteomes" id="UP000011864">
    <property type="component" value="Chromosome"/>
</dbReference>
<dbReference type="PATRIC" id="fig|1129794.4.peg.1205"/>
<accession>K6YWF4</accession>
<keyword evidence="2" id="KW-1185">Reference proteome</keyword>